<evidence type="ECO:0000256" key="1">
    <source>
        <dbReference type="SAM" id="SignalP"/>
    </source>
</evidence>
<dbReference type="OMA" id="CMADFWK"/>
<accession>A0A914ACG2</accession>
<dbReference type="GeneID" id="119732103"/>
<protein>
    <submittedName>
        <fullName evidence="2">Uncharacterized protein</fullName>
    </submittedName>
</protein>
<proteinExistence type="predicted"/>
<feature type="chain" id="PRO_5037824161" evidence="1">
    <location>
        <begin position="22"/>
        <end position="96"/>
    </location>
</feature>
<organism evidence="2 3">
    <name type="scientific">Patiria miniata</name>
    <name type="common">Bat star</name>
    <name type="synonym">Asterina miniata</name>
    <dbReference type="NCBI Taxonomy" id="46514"/>
    <lineage>
        <taxon>Eukaryota</taxon>
        <taxon>Metazoa</taxon>
        <taxon>Echinodermata</taxon>
        <taxon>Eleutherozoa</taxon>
        <taxon>Asterozoa</taxon>
        <taxon>Asteroidea</taxon>
        <taxon>Valvatacea</taxon>
        <taxon>Valvatida</taxon>
        <taxon>Asterinidae</taxon>
        <taxon>Patiria</taxon>
    </lineage>
</organism>
<sequence>MYASPLLRLIVLSLCALLVVSQLDIGDSDLTDTEGASIGFMGLLNRARPQYLKILQEGLSKRAQAEMNGASNAAKRRSRKDKCMADFWKGRGLVDC</sequence>
<dbReference type="RefSeq" id="XP_038061418.1">
    <property type="nucleotide sequence ID" value="XM_038205490.1"/>
</dbReference>
<keyword evidence="1" id="KW-0732">Signal</keyword>
<reference evidence="2" key="1">
    <citation type="submission" date="2022-11" db="UniProtKB">
        <authorList>
            <consortium name="EnsemblMetazoa"/>
        </authorList>
    </citation>
    <scope>IDENTIFICATION</scope>
</reference>
<name>A0A914ACG2_PATMI</name>
<dbReference type="Proteomes" id="UP000887568">
    <property type="component" value="Unplaced"/>
</dbReference>
<feature type="signal peptide" evidence="1">
    <location>
        <begin position="1"/>
        <end position="21"/>
    </location>
</feature>
<dbReference type="EnsemblMetazoa" id="XM_038205490.1">
    <property type="protein sequence ID" value="XP_038061418.1"/>
    <property type="gene ID" value="LOC119732103"/>
</dbReference>
<dbReference type="AlphaFoldDB" id="A0A914ACG2"/>
<evidence type="ECO:0000313" key="3">
    <source>
        <dbReference type="Proteomes" id="UP000887568"/>
    </source>
</evidence>
<keyword evidence="3" id="KW-1185">Reference proteome</keyword>
<evidence type="ECO:0000313" key="2">
    <source>
        <dbReference type="EnsemblMetazoa" id="XP_038061418.1"/>
    </source>
</evidence>